<feature type="compositionally biased region" description="Basic and acidic residues" evidence="1">
    <location>
        <begin position="364"/>
        <end position="386"/>
    </location>
</feature>
<feature type="region of interest" description="Disordered" evidence="1">
    <location>
        <begin position="244"/>
        <end position="272"/>
    </location>
</feature>
<dbReference type="EMBL" id="BQNB010014341">
    <property type="protein sequence ID" value="GJT27021.1"/>
    <property type="molecule type" value="Genomic_DNA"/>
</dbReference>
<dbReference type="InterPro" id="IPR005162">
    <property type="entry name" value="Retrotrans_gag_dom"/>
</dbReference>
<feature type="region of interest" description="Disordered" evidence="1">
    <location>
        <begin position="308"/>
        <end position="448"/>
    </location>
</feature>
<feature type="compositionally biased region" description="Basic residues" evidence="1">
    <location>
        <begin position="328"/>
        <end position="339"/>
    </location>
</feature>
<accession>A0ABQ5CIW6</accession>
<protein>
    <submittedName>
        <fullName evidence="3">Reverse transcriptase domain-containing protein</fullName>
    </submittedName>
</protein>
<dbReference type="PANTHER" id="PTHR33223:SF11">
    <property type="entry name" value="ELEMENT PROTEIN, PUTATIVE-RELATED"/>
    <property type="match status" value="1"/>
</dbReference>
<evidence type="ECO:0000259" key="2">
    <source>
        <dbReference type="Pfam" id="PF03732"/>
    </source>
</evidence>
<feature type="domain" description="Retrotransposon gag" evidence="2">
    <location>
        <begin position="510"/>
        <end position="600"/>
    </location>
</feature>
<evidence type="ECO:0000313" key="4">
    <source>
        <dbReference type="Proteomes" id="UP001151760"/>
    </source>
</evidence>
<evidence type="ECO:0000313" key="3">
    <source>
        <dbReference type="EMBL" id="GJT27021.1"/>
    </source>
</evidence>
<keyword evidence="3" id="KW-0695">RNA-directed DNA polymerase</keyword>
<feature type="compositionally biased region" description="Polar residues" evidence="1">
    <location>
        <begin position="1553"/>
        <end position="1563"/>
    </location>
</feature>
<name>A0ABQ5CIW6_9ASTR</name>
<reference evidence="3" key="1">
    <citation type="journal article" date="2022" name="Int. J. Mol. Sci.">
        <title>Draft Genome of Tanacetum Coccineum: Genomic Comparison of Closely Related Tanacetum-Family Plants.</title>
        <authorList>
            <person name="Yamashiro T."/>
            <person name="Shiraishi A."/>
            <person name="Nakayama K."/>
            <person name="Satake H."/>
        </authorList>
    </citation>
    <scope>NUCLEOTIDE SEQUENCE</scope>
</reference>
<feature type="region of interest" description="Disordered" evidence="1">
    <location>
        <begin position="1241"/>
        <end position="1282"/>
    </location>
</feature>
<dbReference type="Pfam" id="PF03732">
    <property type="entry name" value="Retrotrans_gag"/>
    <property type="match status" value="1"/>
</dbReference>
<keyword evidence="3" id="KW-0808">Transferase</keyword>
<feature type="region of interest" description="Disordered" evidence="1">
    <location>
        <begin position="940"/>
        <end position="961"/>
    </location>
</feature>
<dbReference type="CDD" id="cd09272">
    <property type="entry name" value="RNase_HI_RT_Ty1"/>
    <property type="match status" value="1"/>
</dbReference>
<gene>
    <name evidence="3" type="ORF">Tco_0907296</name>
</gene>
<feature type="region of interest" description="Disordered" evidence="1">
    <location>
        <begin position="171"/>
        <end position="229"/>
    </location>
</feature>
<reference evidence="3" key="2">
    <citation type="submission" date="2022-01" db="EMBL/GenBank/DDBJ databases">
        <authorList>
            <person name="Yamashiro T."/>
            <person name="Shiraishi A."/>
            <person name="Satake H."/>
            <person name="Nakayama K."/>
        </authorList>
    </citation>
    <scope>NUCLEOTIDE SEQUENCE</scope>
</reference>
<feature type="compositionally biased region" description="Polar residues" evidence="1">
    <location>
        <begin position="352"/>
        <end position="363"/>
    </location>
</feature>
<keyword evidence="4" id="KW-1185">Reference proteome</keyword>
<feature type="compositionally biased region" description="Basic residues" evidence="1">
    <location>
        <begin position="1522"/>
        <end position="1531"/>
    </location>
</feature>
<dbReference type="Proteomes" id="UP001151760">
    <property type="component" value="Unassembled WGS sequence"/>
</dbReference>
<feature type="compositionally biased region" description="Polar residues" evidence="1">
    <location>
        <begin position="177"/>
        <end position="211"/>
    </location>
</feature>
<dbReference type="GO" id="GO:0003964">
    <property type="term" value="F:RNA-directed DNA polymerase activity"/>
    <property type="evidence" value="ECO:0007669"/>
    <property type="project" value="UniProtKB-KW"/>
</dbReference>
<comment type="caution">
    <text evidence="3">The sequence shown here is derived from an EMBL/GenBank/DDBJ whole genome shotgun (WGS) entry which is preliminary data.</text>
</comment>
<proteinExistence type="predicted"/>
<organism evidence="3 4">
    <name type="scientific">Tanacetum coccineum</name>
    <dbReference type="NCBI Taxonomy" id="301880"/>
    <lineage>
        <taxon>Eukaryota</taxon>
        <taxon>Viridiplantae</taxon>
        <taxon>Streptophyta</taxon>
        <taxon>Embryophyta</taxon>
        <taxon>Tracheophyta</taxon>
        <taxon>Spermatophyta</taxon>
        <taxon>Magnoliopsida</taxon>
        <taxon>eudicotyledons</taxon>
        <taxon>Gunneridae</taxon>
        <taxon>Pentapetalae</taxon>
        <taxon>asterids</taxon>
        <taxon>campanulids</taxon>
        <taxon>Asterales</taxon>
        <taxon>Asteraceae</taxon>
        <taxon>Asteroideae</taxon>
        <taxon>Anthemideae</taxon>
        <taxon>Anthemidinae</taxon>
        <taxon>Tanacetum</taxon>
    </lineage>
</organism>
<dbReference type="PANTHER" id="PTHR33223">
    <property type="entry name" value="CCHC-TYPE DOMAIN-CONTAINING PROTEIN"/>
    <property type="match status" value="1"/>
</dbReference>
<keyword evidence="3" id="KW-0548">Nucleotidyltransferase</keyword>
<feature type="compositionally biased region" description="Low complexity" evidence="1">
    <location>
        <begin position="392"/>
        <end position="401"/>
    </location>
</feature>
<feature type="region of interest" description="Disordered" evidence="1">
    <location>
        <begin position="1499"/>
        <end position="1567"/>
    </location>
</feature>
<sequence length="1779" mass="200782">MDPYNHTTNTSTKLPILDTGKFEQWKFIIQQYLQHEHYALWEVIEFGNSYKVPPEDPGKVVAGEESAKEKGRLPIIGVILISIVYEPKVQKKAGLNSQNMAFISLSNTSSGKATQSSGSQIKYEDITQIDEDDIKEIDIKWTYSALYWHEGWIGFEETDWRHPWDQTLRTLPKSRMTKQGNFTQRTPQAKKQSDQASRQVSKQASGSTNTPYDLVFPATGPSLGTTQPTATITSTEDLQRAAFTTPPQTAPGTNTTEPPPPPIRNKGPELGADNLTLEGVATELAPSDFVSQNYETLVALMQEETKKRSSQSLQARLNFGPEDEVSPPRHRKERRRKDNRRPPVFGRIGKQVSGTQIANLQNLDTHENNDRRISVRDRLGSRDVHSRLGQWRSPSESPPSSDSEDSRRKRRRRVSSSSEDTSDNEDAETGHWKSKNKYRGDEDEDMSRPWRRQKVDAFTRRISDFSEDKKRRMPANVKTYDGTGDPDDHLKIFESAATIENWPQPVWCHMFNSTLVGNARNWFSKLPRRSIDGFEELRRAFRLNFTQRKKCAKNPVELARVKQRQGESTSAYVERYKDECIHVKACPEILKISGFMNGINNPELIKRLNDRVPQTFDELMKRTSCALAISSLKSIDVALSFQRTPSSLAEGPYTTDCGELLLDLQQAQDRMVLFRISHCRVIETTAPLLFVCVGSSWGGARGNSLDWGPVGGAFILASFLFFNPVIQFQRYGVFIVIFQLHMKIMVEKTPWLEHLSDPRKEVMNLILVYYPAMHQISSLKLALEYRGFIASVVGGGVDVDCCGGGVKDGNNCGMTVENTCEESEIHRDRMRMEKYIQMIDYSLWEVIENGNSAPKNKIVEGIETIITPTTAEEKSQRRLELKARRTLLMSIPKNHQLKFNSIKDAKSLLQGVEKSSEVLDQTFDRLQKLISQLEIHGESISQEDVNSEKGTSSSKGTNTQNVAFVSSSTTSSTNRAVNAAHGVTTASTQATAVNSTTIDNLSDAVICAFFASQPNNLQLNNEDLQQIHPDDLEEMDLRWQMAMLTIRARNFEDKTRREFLCEWNMENTRRVVPVETTTSNALISCDGVGYDWSDQCKTGLGYNAVPPPYIETFMPPKPDLSFSGLEEFVDEPMVSEPTVKKPVVETSGAKDSIKVNTAKPKAVVNAARSKALLNAVKGNQVNTVKGNPQGYVAFGDHLGKFDGKADEGFFVGYSINRSGPNWLFDIDALIMNYKPVVAGNQSNGNAGTKVCDDIGDDGKKNDEEPRKDSEFNAQEKEDNVNSTNNVHAASTNEVNVCKKQTVVANSTTEAEYLDASSYIVKNPVFHSKTKHIEIRHHFIRDSNEKKLIQMIKIHTDKKDRSGVSAVNPTIYTSCIKQFWATAKAKTVNGKEQLQALVDRKKVIIIESIIRRDLQLEDADGIDCLPNTAIFEQLTLMGFVQVFLNQQVGDMSTHDEIYVTPSHTKKVFRNMKKVGKGFFRNITPLFPTMMVQAQEEMGEGLTNPIDPHHTPIITQPSTSQPQKKQRLRKPKRKDTEIPQSSGPTEPIADEATNDENVPTHSNDLLLNEHTKTTQALEIESLKRRVKKLKKKHMSRAYKLKRLYKVGLSAKYVILILIPDKFGVHDLDGNEYLIETTEHVVNVATTTSTIPVSDVKDLSNVDMTLAQALAELKNAKPKDSPWFRPLKIKKKDQVLFDKQEAIRLQAQFDEEDRIAREKEEANAALIAQWNDIQDKVETGYELAQRLQTEEQKELTIKEKSKLFQQLLEKRRKHFSAKRAKE</sequence>
<evidence type="ECO:0000256" key="1">
    <source>
        <dbReference type="SAM" id="MobiDB-lite"/>
    </source>
</evidence>
<feature type="compositionally biased region" description="Basic and acidic residues" evidence="1">
    <location>
        <begin position="1250"/>
        <end position="1279"/>
    </location>
</feature>